<keyword evidence="2" id="KW-1185">Reference proteome</keyword>
<name>A0A9Q0LF53_ANAIG</name>
<protein>
    <submittedName>
        <fullName evidence="1">Zinc finger protein</fullName>
    </submittedName>
</protein>
<organism evidence="1 2">
    <name type="scientific">Anaeramoeba ignava</name>
    <name type="common">Anaerobic marine amoeba</name>
    <dbReference type="NCBI Taxonomy" id="1746090"/>
    <lineage>
        <taxon>Eukaryota</taxon>
        <taxon>Metamonada</taxon>
        <taxon>Anaeramoebidae</taxon>
        <taxon>Anaeramoeba</taxon>
    </lineage>
</organism>
<evidence type="ECO:0000313" key="2">
    <source>
        <dbReference type="Proteomes" id="UP001149090"/>
    </source>
</evidence>
<dbReference type="OrthoDB" id="6108at2759"/>
<comment type="caution">
    <text evidence="1">The sequence shown here is derived from an EMBL/GenBank/DDBJ whole genome shotgun (WGS) entry which is preliminary data.</text>
</comment>
<dbReference type="Proteomes" id="UP001149090">
    <property type="component" value="Unassembled WGS sequence"/>
</dbReference>
<proteinExistence type="predicted"/>
<sequence length="102" mass="12482">MQDFLSFVNQESNTQNIVQLLPYWTKSLKFRLFFMISFPFGFCAQNDPANEVRKLSKQAFEMAFPKFQNRINVLNFCFKDFLLYFQKHFEIDCFYYFKSKNY</sequence>
<dbReference type="AlphaFoldDB" id="A0A9Q0LF53"/>
<dbReference type="EMBL" id="JAPDFW010000087">
    <property type="protein sequence ID" value="KAJ5071598.1"/>
    <property type="molecule type" value="Genomic_DNA"/>
</dbReference>
<accession>A0A9Q0LF53</accession>
<gene>
    <name evidence="1" type="ORF">M0811_10230</name>
</gene>
<reference evidence="1" key="1">
    <citation type="submission" date="2022-10" db="EMBL/GenBank/DDBJ databases">
        <title>Novel sulphate-reducing endosymbionts in the free-living metamonad Anaeramoeba.</title>
        <authorList>
            <person name="Jerlstrom-Hultqvist J."/>
            <person name="Cepicka I."/>
            <person name="Gallot-Lavallee L."/>
            <person name="Salas-Leiva D."/>
            <person name="Curtis B.A."/>
            <person name="Zahonova K."/>
            <person name="Pipaliya S."/>
            <person name="Dacks J."/>
            <person name="Roger A.J."/>
        </authorList>
    </citation>
    <scope>NUCLEOTIDE SEQUENCE</scope>
    <source>
        <strain evidence="1">BMAN</strain>
    </source>
</reference>
<evidence type="ECO:0000313" key="1">
    <source>
        <dbReference type="EMBL" id="KAJ5071598.1"/>
    </source>
</evidence>